<keyword evidence="5" id="KW-1185">Reference proteome</keyword>
<dbReference type="Gene3D" id="1.10.10.1100">
    <property type="entry name" value="BFD-like [2Fe-2S]-binding domain"/>
    <property type="match status" value="1"/>
</dbReference>
<accession>A0A3N4U9S7</accession>
<evidence type="ECO:0000259" key="3">
    <source>
        <dbReference type="Pfam" id="PF17806"/>
    </source>
</evidence>
<protein>
    <submittedName>
        <fullName evidence="4">NADPH-dependent 2,4-dienoyl-CoA reductase/sulfur reductase-like enzyme</fullName>
    </submittedName>
</protein>
<evidence type="ECO:0000313" key="4">
    <source>
        <dbReference type="EMBL" id="RPE67483.1"/>
    </source>
</evidence>
<dbReference type="InterPro" id="IPR041117">
    <property type="entry name" value="SoxA_A3"/>
</dbReference>
<dbReference type="Gene3D" id="3.50.50.60">
    <property type="entry name" value="FAD/NAD(P)-binding domain"/>
    <property type="match status" value="1"/>
</dbReference>
<reference evidence="4 5" key="1">
    <citation type="submission" date="2018-11" db="EMBL/GenBank/DDBJ databases">
        <title>Genomic Encyclopedia of Type Strains, Phase IV (KMG-IV): sequencing the most valuable type-strain genomes for metagenomic binning, comparative biology and taxonomic classification.</title>
        <authorList>
            <person name="Goeker M."/>
        </authorList>
    </citation>
    <scope>NUCLEOTIDE SEQUENCE [LARGE SCALE GENOMIC DNA]</scope>
    <source>
        <strain evidence="4 5">DSM 104731</strain>
    </source>
</reference>
<evidence type="ECO:0000313" key="5">
    <source>
        <dbReference type="Proteomes" id="UP000269689"/>
    </source>
</evidence>
<dbReference type="InterPro" id="IPR023753">
    <property type="entry name" value="FAD/NAD-binding_dom"/>
</dbReference>
<dbReference type="InterPro" id="IPR017224">
    <property type="entry name" value="Opine_Oxase_asu/HCN_bsu"/>
</dbReference>
<dbReference type="InterPro" id="IPR041854">
    <property type="entry name" value="BFD-like_2Fe2S-bd_dom_sf"/>
</dbReference>
<comment type="caution">
    <text evidence="4">The sequence shown here is derived from an EMBL/GenBank/DDBJ whole genome shotgun (WGS) entry which is preliminary data.</text>
</comment>
<proteinExistence type="predicted"/>
<dbReference type="PANTHER" id="PTHR42949">
    <property type="entry name" value="ANAEROBIC GLYCEROL-3-PHOSPHATE DEHYDROGENASE SUBUNIT B"/>
    <property type="match status" value="1"/>
</dbReference>
<dbReference type="GO" id="GO:0016491">
    <property type="term" value="F:oxidoreductase activity"/>
    <property type="evidence" value="ECO:0007669"/>
    <property type="project" value="UniProtKB-KW"/>
</dbReference>
<dbReference type="Pfam" id="PF17806">
    <property type="entry name" value="SO_alpha_A3"/>
    <property type="match status" value="1"/>
</dbReference>
<dbReference type="InterPro" id="IPR051691">
    <property type="entry name" value="Metab_Enz_Cyan_OpOx_G3PDH"/>
</dbReference>
<evidence type="ECO:0000256" key="1">
    <source>
        <dbReference type="ARBA" id="ARBA00023002"/>
    </source>
</evidence>
<keyword evidence="1" id="KW-0560">Oxidoreductase</keyword>
<dbReference type="Proteomes" id="UP000269689">
    <property type="component" value="Unassembled WGS sequence"/>
</dbReference>
<dbReference type="PRINTS" id="PR00411">
    <property type="entry name" value="PNDRDTASEI"/>
</dbReference>
<dbReference type="EMBL" id="RKQK01000002">
    <property type="protein sequence ID" value="RPE67483.1"/>
    <property type="molecule type" value="Genomic_DNA"/>
</dbReference>
<feature type="domain" description="FAD/NAD(P)-binding" evidence="2">
    <location>
        <begin position="6"/>
        <end position="314"/>
    </location>
</feature>
<feature type="domain" description="SoxA A3" evidence="3">
    <location>
        <begin position="378"/>
        <end position="456"/>
    </location>
</feature>
<dbReference type="InterPro" id="IPR036188">
    <property type="entry name" value="FAD/NAD-bd_sf"/>
</dbReference>
<evidence type="ECO:0000259" key="2">
    <source>
        <dbReference type="Pfam" id="PF07992"/>
    </source>
</evidence>
<dbReference type="OrthoDB" id="9801699at2"/>
<gene>
    <name evidence="4" type="ORF">EDD53_1893</name>
</gene>
<dbReference type="SUPFAM" id="SSF51905">
    <property type="entry name" value="FAD/NAD(P)-binding domain"/>
    <property type="match status" value="1"/>
</dbReference>
<dbReference type="PANTHER" id="PTHR42949:SF3">
    <property type="entry name" value="ANAEROBIC GLYCEROL-3-PHOSPHATE DEHYDROGENASE SUBUNIT B"/>
    <property type="match status" value="1"/>
</dbReference>
<sequence length="467" mass="49608">MMQSQFDIVVVGAGPAGMSAAVEAAKHGATVCLLDEQQRAGGQIYRNVAQTTPAQAKILGKDYLAGGRLVQELGQSAVDHRAGVTVWNVGEDGAVTYSRNEQAGQVRGQHVIIANGATERPVPIPGWTLPGVITAGAAQIMMKSDGLVAQNAVLVGSGPLLYLVATQLLAAGAPPKALVETQTRRNLMSALPHFFGAVKDWKQLVKGMRFLVTLKRAKVPRYTAASEIAVEGTDHAQAVTFRAGGKDHRIETDMVLLHQGVVPNTQISRSLKLDHRFDDIQRCFHPVTDALGQSSHPLFSIAGDGAGIGGAKVAAISGRLAALNALASIGKIDAGLRDTQAAGLIRSRQSELSIRPFLDVLYTPPEEVFAPADDTIICRCEEVRAGDIRKFAAMGCDGPNRTKVFGRCGMGPCQGRNCGLTVTEILAAEHKRTQNEVGAFRIRAPLKPVTLSELSALSDTIHQDKTQ</sequence>
<name>A0A3N4U9S7_9RHOB</name>
<dbReference type="PIRSF" id="PIRSF037495">
    <property type="entry name" value="Opine_OX_OoxA/HcnB"/>
    <property type="match status" value="1"/>
</dbReference>
<dbReference type="PRINTS" id="PR00368">
    <property type="entry name" value="FADPNR"/>
</dbReference>
<dbReference type="AlphaFoldDB" id="A0A3N4U9S7"/>
<dbReference type="CDD" id="cd19946">
    <property type="entry name" value="GlpA-like_Fer2_BFD-like"/>
    <property type="match status" value="1"/>
</dbReference>
<organism evidence="4 5">
    <name type="scientific">Pacificibacter maritimus</name>
    <dbReference type="NCBI Taxonomy" id="762213"/>
    <lineage>
        <taxon>Bacteria</taxon>
        <taxon>Pseudomonadati</taxon>
        <taxon>Pseudomonadota</taxon>
        <taxon>Alphaproteobacteria</taxon>
        <taxon>Rhodobacterales</taxon>
        <taxon>Roseobacteraceae</taxon>
        <taxon>Pacificibacter</taxon>
    </lineage>
</organism>
<dbReference type="Pfam" id="PF07992">
    <property type="entry name" value="Pyr_redox_2"/>
    <property type="match status" value="1"/>
</dbReference>